<feature type="compositionally biased region" description="Basic and acidic residues" evidence="1">
    <location>
        <begin position="34"/>
        <end position="51"/>
    </location>
</feature>
<evidence type="ECO:0000313" key="4">
    <source>
        <dbReference type="Proteomes" id="UP000660885"/>
    </source>
</evidence>
<evidence type="ECO:0000256" key="1">
    <source>
        <dbReference type="SAM" id="MobiDB-lite"/>
    </source>
</evidence>
<sequence>MVDGFLSSLRSRADDARDDAERYGRRASSSLRGTGERLRDVGGSLRDRGDDARGELSRLWGQLEDLVERRLGPAASDVANRAGYYARDGRDAAYDVADQLREVTRSRPLLAIGVAVAATWAISAMLRSRR</sequence>
<keyword evidence="2" id="KW-0812">Transmembrane</keyword>
<keyword evidence="2" id="KW-1133">Transmembrane helix</keyword>
<reference evidence="3 4" key="1">
    <citation type="submission" date="2021-01" db="EMBL/GenBank/DDBJ databases">
        <title>Belnapia mucosa sp. nov. and Belnapia arida sp. nov., isolated from the Tabernas Desert (Almeria, Spain).</title>
        <authorList>
            <person name="Molina-Menor E."/>
            <person name="Vidal-Verdu A."/>
            <person name="Calonge A."/>
            <person name="Satari L."/>
            <person name="Pereto J."/>
            <person name="Porcar M."/>
        </authorList>
    </citation>
    <scope>NUCLEOTIDE SEQUENCE [LARGE SCALE GENOMIC DNA]</scope>
    <source>
        <strain evidence="3 4">T18</strain>
    </source>
</reference>
<feature type="region of interest" description="Disordered" evidence="1">
    <location>
        <begin position="1"/>
        <end position="51"/>
    </location>
</feature>
<evidence type="ECO:0008006" key="5">
    <source>
        <dbReference type="Google" id="ProtNLM"/>
    </source>
</evidence>
<feature type="transmembrane region" description="Helical" evidence="2">
    <location>
        <begin position="109"/>
        <end position="126"/>
    </location>
</feature>
<protein>
    <recommendedName>
        <fullName evidence="5">Membrane-anchored ribosome-binding protein, inhibits growth in stationary phase, ElaB/YqjD/DUF883 family</fullName>
    </recommendedName>
</protein>
<gene>
    <name evidence="3" type="ORF">JMJ56_23735</name>
</gene>
<accession>A0ABS1U8Q0</accession>
<dbReference type="RefSeq" id="WP_202834252.1">
    <property type="nucleotide sequence ID" value="NZ_JAETWB010000020.1"/>
</dbReference>
<name>A0ABS1U8Q0_9PROT</name>
<dbReference type="EMBL" id="JAETWB010000020">
    <property type="protein sequence ID" value="MBL6081029.1"/>
    <property type="molecule type" value="Genomic_DNA"/>
</dbReference>
<keyword evidence="2" id="KW-0472">Membrane</keyword>
<feature type="compositionally biased region" description="Basic and acidic residues" evidence="1">
    <location>
        <begin position="11"/>
        <end position="24"/>
    </location>
</feature>
<dbReference type="Proteomes" id="UP000660885">
    <property type="component" value="Unassembled WGS sequence"/>
</dbReference>
<proteinExistence type="predicted"/>
<comment type="caution">
    <text evidence="3">The sequence shown here is derived from an EMBL/GenBank/DDBJ whole genome shotgun (WGS) entry which is preliminary data.</text>
</comment>
<evidence type="ECO:0000256" key="2">
    <source>
        <dbReference type="SAM" id="Phobius"/>
    </source>
</evidence>
<evidence type="ECO:0000313" key="3">
    <source>
        <dbReference type="EMBL" id="MBL6081029.1"/>
    </source>
</evidence>
<organism evidence="3 4">
    <name type="scientific">Belnapia arida</name>
    <dbReference type="NCBI Taxonomy" id="2804533"/>
    <lineage>
        <taxon>Bacteria</taxon>
        <taxon>Pseudomonadati</taxon>
        <taxon>Pseudomonadota</taxon>
        <taxon>Alphaproteobacteria</taxon>
        <taxon>Acetobacterales</taxon>
        <taxon>Roseomonadaceae</taxon>
        <taxon>Belnapia</taxon>
    </lineage>
</organism>
<keyword evidence="4" id="KW-1185">Reference proteome</keyword>